<dbReference type="EMBL" id="AUBJ02000001">
    <property type="protein sequence ID" value="MCP2333285.1"/>
    <property type="molecule type" value="Genomic_DNA"/>
</dbReference>
<evidence type="ECO:0000259" key="1">
    <source>
        <dbReference type="PROSITE" id="PS51819"/>
    </source>
</evidence>
<comment type="caution">
    <text evidence="2">The sequence shown here is derived from an EMBL/GenBank/DDBJ whole genome shotgun (WGS) entry which is preliminary data.</text>
</comment>
<dbReference type="Proteomes" id="UP000791080">
    <property type="component" value="Unassembled WGS sequence"/>
</dbReference>
<dbReference type="PROSITE" id="PS51819">
    <property type="entry name" value="VOC"/>
    <property type="match status" value="1"/>
</dbReference>
<sequence>MSETAASDRPATPLALEGYVLDCPDPKALASFYQDLLGWTEVVADDPDWVSLRNPSGGTLSFQRDPEVLPSTWPDRERHQMAHLDVTVGDLEAESERAIRIGATRLSEGQGNWVVFADPAGHPFCLCRS</sequence>
<feature type="domain" description="VOC" evidence="1">
    <location>
        <begin position="15"/>
        <end position="129"/>
    </location>
</feature>
<proteinExistence type="predicted"/>
<organism evidence="2 3">
    <name type="scientific">Actinoalloteichus caeruleus DSM 43889</name>
    <dbReference type="NCBI Taxonomy" id="1120930"/>
    <lineage>
        <taxon>Bacteria</taxon>
        <taxon>Bacillati</taxon>
        <taxon>Actinomycetota</taxon>
        <taxon>Actinomycetes</taxon>
        <taxon>Pseudonocardiales</taxon>
        <taxon>Pseudonocardiaceae</taxon>
        <taxon>Actinoalloteichus</taxon>
        <taxon>Actinoalloteichus cyanogriseus</taxon>
    </lineage>
</organism>
<gene>
    <name evidence="2" type="ORF">G443_003555</name>
</gene>
<reference evidence="2 3" key="1">
    <citation type="submission" date="2013-07" db="EMBL/GenBank/DDBJ databases">
        <authorList>
            <consortium name="DOE Joint Genome Institute"/>
            <person name="Reeve W."/>
            <person name="Huntemann M."/>
            <person name="Han J."/>
            <person name="Chen A."/>
            <person name="Kyrpides N."/>
            <person name="Mavromatis K."/>
            <person name="Markowitz V."/>
            <person name="Palaniappan K."/>
            <person name="Ivanova N."/>
            <person name="Schaumberg A."/>
            <person name="Pati A."/>
            <person name="Liolios K."/>
            <person name="Nordberg H.P."/>
            <person name="Cantor M.N."/>
            <person name="Hua S.X."/>
            <person name="Woyke T."/>
        </authorList>
    </citation>
    <scope>NUCLEOTIDE SEQUENCE [LARGE SCALE GENOMIC DNA]</scope>
    <source>
        <strain evidence="2 3">DSM 43889</strain>
    </source>
</reference>
<keyword evidence="3" id="KW-1185">Reference proteome</keyword>
<dbReference type="InterPro" id="IPR037523">
    <property type="entry name" value="VOC_core"/>
</dbReference>
<dbReference type="InterPro" id="IPR041581">
    <property type="entry name" value="Glyoxalase_6"/>
</dbReference>
<dbReference type="SUPFAM" id="SSF54593">
    <property type="entry name" value="Glyoxalase/Bleomycin resistance protein/Dihydroxybiphenyl dioxygenase"/>
    <property type="match status" value="1"/>
</dbReference>
<dbReference type="CDD" id="cd06587">
    <property type="entry name" value="VOC"/>
    <property type="match status" value="1"/>
</dbReference>
<dbReference type="PANTHER" id="PTHR35908:SF1">
    <property type="entry name" value="CONSERVED PROTEIN"/>
    <property type="match status" value="1"/>
</dbReference>
<evidence type="ECO:0000313" key="2">
    <source>
        <dbReference type="EMBL" id="MCP2333285.1"/>
    </source>
</evidence>
<protein>
    <submittedName>
        <fullName evidence="2">Glyoxalase-like domain-containing protein</fullName>
    </submittedName>
</protein>
<accession>A0ABT1JLA8</accession>
<evidence type="ECO:0000313" key="3">
    <source>
        <dbReference type="Proteomes" id="UP000791080"/>
    </source>
</evidence>
<dbReference type="PANTHER" id="PTHR35908">
    <property type="entry name" value="HYPOTHETICAL FUSION PROTEIN"/>
    <property type="match status" value="1"/>
</dbReference>
<dbReference type="RefSeq" id="WP_030104551.1">
    <property type="nucleotide sequence ID" value="NZ_AUBJ02000001.1"/>
</dbReference>
<reference evidence="2 3" key="2">
    <citation type="submission" date="2022-06" db="EMBL/GenBank/DDBJ databases">
        <title>Genomic Encyclopedia of Type Strains, Phase I: the one thousand microbial genomes (KMG-I) project.</title>
        <authorList>
            <person name="Kyrpides N."/>
        </authorList>
    </citation>
    <scope>NUCLEOTIDE SEQUENCE [LARGE SCALE GENOMIC DNA]</scope>
    <source>
        <strain evidence="2 3">DSM 43889</strain>
    </source>
</reference>
<name>A0ABT1JLA8_ACTCY</name>
<dbReference type="InterPro" id="IPR029068">
    <property type="entry name" value="Glyas_Bleomycin-R_OHBP_Dase"/>
</dbReference>
<dbReference type="Gene3D" id="3.10.180.10">
    <property type="entry name" value="2,3-Dihydroxybiphenyl 1,2-Dioxygenase, domain 1"/>
    <property type="match status" value="1"/>
</dbReference>
<dbReference type="Pfam" id="PF18029">
    <property type="entry name" value="Glyoxalase_6"/>
    <property type="match status" value="1"/>
</dbReference>